<dbReference type="InterPro" id="IPR036640">
    <property type="entry name" value="ABC1_TM_sf"/>
</dbReference>
<dbReference type="SUPFAM" id="SSF52540">
    <property type="entry name" value="P-loop containing nucleoside triphosphate hydrolases"/>
    <property type="match status" value="1"/>
</dbReference>
<dbReference type="InterPro" id="IPR027417">
    <property type="entry name" value="P-loop_NTPase"/>
</dbReference>
<dbReference type="GO" id="GO:0015421">
    <property type="term" value="F:ABC-type oligopeptide transporter activity"/>
    <property type="evidence" value="ECO:0007669"/>
    <property type="project" value="TreeGrafter"/>
</dbReference>
<dbReference type="InterPro" id="IPR011527">
    <property type="entry name" value="ABC1_TM_dom"/>
</dbReference>
<comment type="subcellular location">
    <subcellularLocation>
        <location evidence="1">Cell membrane</location>
        <topology evidence="1">Multi-pass membrane protein</topology>
    </subcellularLocation>
</comment>
<feature type="domain" description="ABC transmembrane type-1" evidence="9">
    <location>
        <begin position="18"/>
        <end position="311"/>
    </location>
</feature>
<evidence type="ECO:0000256" key="7">
    <source>
        <dbReference type="SAM" id="Phobius"/>
    </source>
</evidence>
<evidence type="ECO:0000256" key="4">
    <source>
        <dbReference type="ARBA" id="ARBA00022840"/>
    </source>
</evidence>
<feature type="domain" description="ABC transporter" evidence="8">
    <location>
        <begin position="348"/>
        <end position="879"/>
    </location>
</feature>
<evidence type="ECO:0000256" key="2">
    <source>
        <dbReference type="ARBA" id="ARBA00022692"/>
    </source>
</evidence>
<feature type="transmembrane region" description="Helical" evidence="7">
    <location>
        <begin position="12"/>
        <end position="33"/>
    </location>
</feature>
<dbReference type="GO" id="GO:0016887">
    <property type="term" value="F:ATP hydrolysis activity"/>
    <property type="evidence" value="ECO:0007669"/>
    <property type="project" value="InterPro"/>
</dbReference>
<dbReference type="Gene3D" id="3.40.50.300">
    <property type="entry name" value="P-loop containing nucleotide triphosphate hydrolases"/>
    <property type="match status" value="2"/>
</dbReference>
<dbReference type="PANTHER" id="PTHR43394">
    <property type="entry name" value="ATP-DEPENDENT PERMEASE MDL1, MITOCHONDRIAL"/>
    <property type="match status" value="1"/>
</dbReference>
<comment type="caution">
    <text evidence="10">The sequence shown here is derived from an EMBL/GenBank/DDBJ whole genome shotgun (WGS) entry which is preliminary data.</text>
</comment>
<dbReference type="AlphaFoldDB" id="A0A8J2Z0T0"/>
<dbReference type="EMBL" id="BMJQ01000038">
    <property type="protein sequence ID" value="GGF51251.1"/>
    <property type="molecule type" value="Genomic_DNA"/>
</dbReference>
<keyword evidence="5 7" id="KW-1133">Transmembrane helix</keyword>
<proteinExistence type="predicted"/>
<feature type="transmembrane region" description="Helical" evidence="7">
    <location>
        <begin position="64"/>
        <end position="86"/>
    </location>
</feature>
<dbReference type="CDD" id="cd07346">
    <property type="entry name" value="ABC_6TM_exporters"/>
    <property type="match status" value="1"/>
</dbReference>
<evidence type="ECO:0008006" key="12">
    <source>
        <dbReference type="Google" id="ProtNLM"/>
    </source>
</evidence>
<dbReference type="InterPro" id="IPR039421">
    <property type="entry name" value="Type_1_exporter"/>
</dbReference>
<dbReference type="PROSITE" id="PS50893">
    <property type="entry name" value="ABC_TRANSPORTER_2"/>
    <property type="match status" value="1"/>
</dbReference>
<evidence type="ECO:0000256" key="5">
    <source>
        <dbReference type="ARBA" id="ARBA00022989"/>
    </source>
</evidence>
<dbReference type="Pfam" id="PF00664">
    <property type="entry name" value="ABC_membrane"/>
    <property type="match status" value="1"/>
</dbReference>
<evidence type="ECO:0000256" key="3">
    <source>
        <dbReference type="ARBA" id="ARBA00022741"/>
    </source>
</evidence>
<keyword evidence="11" id="KW-1185">Reference proteome</keyword>
<keyword evidence="2 7" id="KW-0812">Transmembrane</keyword>
<name>A0A8J2Z0T0_9PROT</name>
<protein>
    <recommendedName>
        <fullName evidence="12">ABC transporter ATP-binding protein</fullName>
    </recommendedName>
</protein>
<dbReference type="Pfam" id="PF00005">
    <property type="entry name" value="ABC_tran"/>
    <property type="match status" value="1"/>
</dbReference>
<keyword evidence="4" id="KW-0067">ATP-binding</keyword>
<dbReference type="GO" id="GO:0005524">
    <property type="term" value="F:ATP binding"/>
    <property type="evidence" value="ECO:0007669"/>
    <property type="project" value="UniProtKB-KW"/>
</dbReference>
<dbReference type="SMART" id="SM00382">
    <property type="entry name" value="AAA"/>
    <property type="match status" value="1"/>
</dbReference>
<keyword evidence="6 7" id="KW-0472">Membrane</keyword>
<keyword evidence="3" id="KW-0547">Nucleotide-binding</keyword>
<reference evidence="10" key="2">
    <citation type="submission" date="2020-09" db="EMBL/GenBank/DDBJ databases">
        <authorList>
            <person name="Sun Q."/>
            <person name="Zhou Y."/>
        </authorList>
    </citation>
    <scope>NUCLEOTIDE SEQUENCE</scope>
    <source>
        <strain evidence="10">CGMCC 1.15725</strain>
    </source>
</reference>
<evidence type="ECO:0000259" key="9">
    <source>
        <dbReference type="PROSITE" id="PS50929"/>
    </source>
</evidence>
<dbReference type="PROSITE" id="PS50929">
    <property type="entry name" value="ABC_TM1F"/>
    <property type="match status" value="1"/>
</dbReference>
<evidence type="ECO:0000256" key="1">
    <source>
        <dbReference type="ARBA" id="ARBA00004651"/>
    </source>
</evidence>
<accession>A0A8J2Z0T0</accession>
<dbReference type="RefSeq" id="WP_189052583.1">
    <property type="nucleotide sequence ID" value="NZ_BMJQ01000038.1"/>
</dbReference>
<dbReference type="SUPFAM" id="SSF90123">
    <property type="entry name" value="ABC transporter transmembrane region"/>
    <property type="match status" value="1"/>
</dbReference>
<evidence type="ECO:0000313" key="11">
    <source>
        <dbReference type="Proteomes" id="UP000646365"/>
    </source>
</evidence>
<dbReference type="GO" id="GO:0005886">
    <property type="term" value="C:plasma membrane"/>
    <property type="evidence" value="ECO:0007669"/>
    <property type="project" value="UniProtKB-SubCell"/>
</dbReference>
<dbReference type="InterPro" id="IPR003439">
    <property type="entry name" value="ABC_transporter-like_ATP-bd"/>
</dbReference>
<dbReference type="PANTHER" id="PTHR43394:SF1">
    <property type="entry name" value="ATP-BINDING CASSETTE SUB-FAMILY B MEMBER 10, MITOCHONDRIAL"/>
    <property type="match status" value="1"/>
</dbReference>
<reference evidence="10" key="1">
    <citation type="journal article" date="2014" name="Int. J. Syst. Evol. Microbiol.">
        <title>Complete genome sequence of Corynebacterium casei LMG S-19264T (=DSM 44701T), isolated from a smear-ripened cheese.</title>
        <authorList>
            <consortium name="US DOE Joint Genome Institute (JGI-PGF)"/>
            <person name="Walter F."/>
            <person name="Albersmeier A."/>
            <person name="Kalinowski J."/>
            <person name="Ruckert C."/>
        </authorList>
    </citation>
    <scope>NUCLEOTIDE SEQUENCE</scope>
    <source>
        <strain evidence="10">CGMCC 1.15725</strain>
    </source>
</reference>
<organism evidence="10 11">
    <name type="scientific">Aliidongia dinghuensis</name>
    <dbReference type="NCBI Taxonomy" id="1867774"/>
    <lineage>
        <taxon>Bacteria</taxon>
        <taxon>Pseudomonadati</taxon>
        <taxon>Pseudomonadota</taxon>
        <taxon>Alphaproteobacteria</taxon>
        <taxon>Rhodospirillales</taxon>
        <taxon>Dongiaceae</taxon>
        <taxon>Aliidongia</taxon>
    </lineage>
</organism>
<gene>
    <name evidence="10" type="ORF">GCM10011611_67130</name>
</gene>
<dbReference type="InterPro" id="IPR003593">
    <property type="entry name" value="AAA+_ATPase"/>
</dbReference>
<dbReference type="Proteomes" id="UP000646365">
    <property type="component" value="Unassembled WGS sequence"/>
</dbReference>
<evidence type="ECO:0000259" key="8">
    <source>
        <dbReference type="PROSITE" id="PS50893"/>
    </source>
</evidence>
<sequence>MEKSIYGFILRYSYRDQLAVLALTALSLPFYYFSLDLPKTIINAINGKGLREQIGSLHFTQTSYLALLCGLFLAMVIVNGGFKYWINVLKGRLGERMLRRLRFELYHRILRFPLLQFRRTSPGELIPMITSEVEPLGGFIGDAFALPAQQGGTLLTAIFFLFVQDPVLGAAAVALYPMQGYVIPKLQRKVNQLGKQRVRTIRTLADRVGESVGGIQEIHANDSARLQLADFAERLGRIYGIRFEIYQRKFFVKFLNNMINQLTPFFFYSIGGYLVIRGQLSFGSLVAVLSAYKDLAAPWKELLDFYQTKEDSRIKYEQVVEQFQPPGLIDRTLQMAEPDVIPHLAGEIATSGLGYSEDDRAHILDGVDLTLPPGRQIAIVGNGTSGKSELAMLLARLLVPTTGRILIGGLDVNQLPYAVTGRRIAYIGANAGLFAASIRDNLLFGLKHRPVRPPERDSADDKRRQKALGEARRAGNLDFDIEADWVDYAEAGCADVPAMTRRLLEVVGYVDLEDDIYRLGLRGRLDDKARPDAAAGFVGAREALARQLVEAGMERLVERFDIDRYNTNMSFGDNLLFGTPVDDTFAPARLASNFHVRQVLDKVGLTQDLISTGAKIAETMLELFADLAPGHEFFDQFSFIAYDELPDYRAILNRVNQVGIGRLKPADRDRLIALSFRLVETRHRLGLIDEGLRRRVVEARLVFRADLPEHQRSLIEFFDPDRYNASASILENVLFGTVAFDAAQGVARVQALVTQVLEQTGLCTVVSEVGLDYQVGSAGSRLTAPQRQKLAIARALIKRPDILILNEAGAVLDPVSQQQILAMLQEQCKDTALIAVLQRARFARQFDHVVVMGGGQVTGQGSFAELDHPESPLMQLIEAET</sequence>
<evidence type="ECO:0000313" key="10">
    <source>
        <dbReference type="EMBL" id="GGF51251.1"/>
    </source>
</evidence>
<evidence type="ECO:0000256" key="6">
    <source>
        <dbReference type="ARBA" id="ARBA00023136"/>
    </source>
</evidence>
<dbReference type="Gene3D" id="1.20.1560.10">
    <property type="entry name" value="ABC transporter type 1, transmembrane domain"/>
    <property type="match status" value="1"/>
</dbReference>